<dbReference type="EMBL" id="OZ075141">
    <property type="protein sequence ID" value="CAL5031473.1"/>
    <property type="molecule type" value="Genomic_DNA"/>
</dbReference>
<evidence type="ECO:0000256" key="1">
    <source>
        <dbReference type="SAM" id="MobiDB-lite"/>
    </source>
</evidence>
<feature type="compositionally biased region" description="Basic and acidic residues" evidence="1">
    <location>
        <begin position="1"/>
        <end position="19"/>
    </location>
</feature>
<feature type="compositionally biased region" description="Basic and acidic residues" evidence="1">
    <location>
        <begin position="187"/>
        <end position="198"/>
    </location>
</feature>
<protein>
    <submittedName>
        <fullName evidence="2">Uncharacterized protein</fullName>
    </submittedName>
</protein>
<proteinExistence type="predicted"/>
<feature type="compositionally biased region" description="Gly residues" evidence="1">
    <location>
        <begin position="146"/>
        <end position="158"/>
    </location>
</feature>
<feature type="compositionally biased region" description="Basic and acidic residues" evidence="1">
    <location>
        <begin position="205"/>
        <end position="245"/>
    </location>
</feature>
<feature type="compositionally biased region" description="Basic and acidic residues" evidence="1">
    <location>
        <begin position="283"/>
        <end position="293"/>
    </location>
</feature>
<feature type="compositionally biased region" description="Basic and acidic residues" evidence="1">
    <location>
        <begin position="52"/>
        <end position="65"/>
    </location>
</feature>
<evidence type="ECO:0000313" key="3">
    <source>
        <dbReference type="Proteomes" id="UP001497457"/>
    </source>
</evidence>
<keyword evidence="3" id="KW-1185">Reference proteome</keyword>
<name>A0ABC9D5F8_9POAL</name>
<organism evidence="2 3">
    <name type="scientific">Urochloa decumbens</name>
    <dbReference type="NCBI Taxonomy" id="240449"/>
    <lineage>
        <taxon>Eukaryota</taxon>
        <taxon>Viridiplantae</taxon>
        <taxon>Streptophyta</taxon>
        <taxon>Embryophyta</taxon>
        <taxon>Tracheophyta</taxon>
        <taxon>Spermatophyta</taxon>
        <taxon>Magnoliopsida</taxon>
        <taxon>Liliopsida</taxon>
        <taxon>Poales</taxon>
        <taxon>Poaceae</taxon>
        <taxon>PACMAD clade</taxon>
        <taxon>Panicoideae</taxon>
        <taxon>Panicodae</taxon>
        <taxon>Paniceae</taxon>
        <taxon>Melinidinae</taxon>
        <taxon>Urochloa</taxon>
    </lineage>
</organism>
<dbReference type="AlphaFoldDB" id="A0ABC9D5F8"/>
<dbReference type="Proteomes" id="UP001497457">
    <property type="component" value="Chromosome 31b"/>
</dbReference>
<feature type="region of interest" description="Disordered" evidence="1">
    <location>
        <begin position="1"/>
        <end position="71"/>
    </location>
</feature>
<feature type="non-terminal residue" evidence="2">
    <location>
        <position position="320"/>
    </location>
</feature>
<accession>A0ABC9D5F8</accession>
<gene>
    <name evidence="2" type="ORF">URODEC1_LOCUS81691</name>
</gene>
<sequence>MHTDLHKGKGEDARRRVEDVADAPVGSHDGEEDLHQDHGHGLAGRRQLPNVRGEHRRECHHDGRYAGEAPTPYAQRGRRQLPRLAYGERRRHGHRAAQVAGVAVTAGAGAGHRSLLRAVASILLGDLGSQCEERGEVERADDVVGGEPGGQHRGGDPEGLGDGDVVDGAADVSAHQRRRDLPAVGPERPHRDEEEGHGRARRGGRGSEEEGEQQRARGAEHAAEVGAEEQQRDGQREEVVEHDAVGRGVGRHHAGAAGRQAHEHAHQRPAQRLPHRGPLLRPDAQRRRAHEEGPVAPVVGRGDERGVPAAARQSRYRPAA</sequence>
<feature type="region of interest" description="Disordered" evidence="1">
    <location>
        <begin position="134"/>
        <end position="320"/>
    </location>
</feature>
<evidence type="ECO:0000313" key="2">
    <source>
        <dbReference type="EMBL" id="CAL5031473.1"/>
    </source>
</evidence>
<reference evidence="2" key="1">
    <citation type="submission" date="2024-10" db="EMBL/GenBank/DDBJ databases">
        <authorList>
            <person name="Ryan C."/>
        </authorList>
    </citation>
    <scope>NUCLEOTIDE SEQUENCE [LARGE SCALE GENOMIC DNA]</scope>
</reference>